<feature type="transmembrane region" description="Helical" evidence="7">
    <location>
        <begin position="114"/>
        <end position="137"/>
    </location>
</feature>
<dbReference type="Pfam" id="PF13727">
    <property type="entry name" value="CoA_binding_3"/>
    <property type="match status" value="1"/>
</dbReference>
<proteinExistence type="inferred from homology"/>
<dbReference type="InterPro" id="IPR017475">
    <property type="entry name" value="EPS_sugar_tfrase"/>
</dbReference>
<sequence>MTVTTSASGPAAATRLAPSWLDRVSGVSLALAAADVLTAAAVLVAAGHSTDVAAFAVAVVALRLGARLYRVRLRLSFLDDVPRALTSTALASLVGVAAGHWLVPGTDVVPRVGWSAAAFLLATSVLHVLVLSTGRWVRRHWGIGERTLVLGAGHVGVELATTMLEHPEFGLRPVGFLDGAPLGASPPLPVLGTSVADLAGIIEQYGVQTVVMAFSSDREAKLIDAVIEGTRNGTGLLVVPRLYELHHDGPDVERLRGYPLIRFHGDPGRRPTWWAKRGFDLLVAATALAVLSPVLLLAALGVLAEGGRPIIFRQERVGLDGRPFDIYKFRSLRPVDEAESQQTWTIADDPRLGPVGRVLRRTSVDELPQLWNIVRGDMSLVGPRPERPGFAAAFAVEHARYWARHRVPVGLTGLAQVNGLRGDTSIDDRARFDNYYIANWSLWLDVKIILLTVREVFGAGGR</sequence>
<dbReference type="RefSeq" id="WP_165617532.1">
    <property type="nucleotide sequence ID" value="NZ_FNIR01000005.1"/>
</dbReference>
<comment type="subcellular location">
    <subcellularLocation>
        <location evidence="1">Membrane</location>
        <topology evidence="1">Multi-pass membrane protein</topology>
    </subcellularLocation>
</comment>
<evidence type="ECO:0000256" key="4">
    <source>
        <dbReference type="ARBA" id="ARBA00022692"/>
    </source>
</evidence>
<evidence type="ECO:0000313" key="10">
    <source>
        <dbReference type="Proteomes" id="UP000199088"/>
    </source>
</evidence>
<protein>
    <submittedName>
        <fullName evidence="9">Exopolysaccharide biosynthesis polyprenyl glycosylphosphotransferase</fullName>
    </submittedName>
</protein>
<dbReference type="GO" id="GO:0016780">
    <property type="term" value="F:phosphotransferase activity, for other substituted phosphate groups"/>
    <property type="evidence" value="ECO:0007669"/>
    <property type="project" value="TreeGrafter"/>
</dbReference>
<keyword evidence="4 7" id="KW-0812">Transmembrane</keyword>
<dbReference type="PANTHER" id="PTHR30576">
    <property type="entry name" value="COLANIC BIOSYNTHESIS UDP-GLUCOSE LIPID CARRIER TRANSFERASE"/>
    <property type="match status" value="1"/>
</dbReference>
<feature type="domain" description="Bacterial sugar transferase" evidence="8">
    <location>
        <begin position="276"/>
        <end position="457"/>
    </location>
</feature>
<evidence type="ECO:0000256" key="1">
    <source>
        <dbReference type="ARBA" id="ARBA00004141"/>
    </source>
</evidence>
<evidence type="ECO:0000256" key="3">
    <source>
        <dbReference type="ARBA" id="ARBA00022679"/>
    </source>
</evidence>
<evidence type="ECO:0000256" key="6">
    <source>
        <dbReference type="ARBA" id="ARBA00023136"/>
    </source>
</evidence>
<dbReference type="EMBL" id="FNIR01000005">
    <property type="protein sequence ID" value="SDO37899.1"/>
    <property type="molecule type" value="Genomic_DNA"/>
</dbReference>
<dbReference type="NCBIfam" id="TIGR03025">
    <property type="entry name" value="EPS_sugtrans"/>
    <property type="match status" value="1"/>
</dbReference>
<feature type="transmembrane region" description="Helical" evidence="7">
    <location>
        <begin position="81"/>
        <end position="102"/>
    </location>
</feature>
<keyword evidence="3 9" id="KW-0808">Transferase</keyword>
<dbReference type="Pfam" id="PF02397">
    <property type="entry name" value="Bac_transf"/>
    <property type="match status" value="1"/>
</dbReference>
<evidence type="ECO:0000313" key="9">
    <source>
        <dbReference type="EMBL" id="SDO37899.1"/>
    </source>
</evidence>
<accession>A0A1H0J387</accession>
<keyword evidence="5 7" id="KW-1133">Transmembrane helix</keyword>
<dbReference type="PANTHER" id="PTHR30576:SF0">
    <property type="entry name" value="UNDECAPRENYL-PHOSPHATE N-ACETYLGALACTOSAMINYL 1-PHOSPHATE TRANSFERASE-RELATED"/>
    <property type="match status" value="1"/>
</dbReference>
<reference evidence="10" key="1">
    <citation type="submission" date="2016-10" db="EMBL/GenBank/DDBJ databases">
        <authorList>
            <person name="Varghese N."/>
            <person name="Submissions S."/>
        </authorList>
    </citation>
    <scope>NUCLEOTIDE SEQUENCE [LARGE SCALE GENOMIC DNA]</scope>
    <source>
        <strain evidence="10">DSM 45843</strain>
    </source>
</reference>
<name>A0A1H0J387_9ACTN</name>
<comment type="similarity">
    <text evidence="2">Belongs to the bacterial sugar transferase family.</text>
</comment>
<dbReference type="Proteomes" id="UP000199088">
    <property type="component" value="Unassembled WGS sequence"/>
</dbReference>
<dbReference type="InterPro" id="IPR003362">
    <property type="entry name" value="Bact_transf"/>
</dbReference>
<dbReference type="GO" id="GO:0016020">
    <property type="term" value="C:membrane"/>
    <property type="evidence" value="ECO:0007669"/>
    <property type="project" value="UniProtKB-SubCell"/>
</dbReference>
<keyword evidence="10" id="KW-1185">Reference proteome</keyword>
<evidence type="ECO:0000256" key="5">
    <source>
        <dbReference type="ARBA" id="ARBA00022989"/>
    </source>
</evidence>
<organism evidence="9 10">
    <name type="scientific">Klenkia soli</name>
    <dbReference type="NCBI Taxonomy" id="1052260"/>
    <lineage>
        <taxon>Bacteria</taxon>
        <taxon>Bacillati</taxon>
        <taxon>Actinomycetota</taxon>
        <taxon>Actinomycetes</taxon>
        <taxon>Geodermatophilales</taxon>
        <taxon>Geodermatophilaceae</taxon>
        <taxon>Klenkia</taxon>
    </lineage>
</organism>
<evidence type="ECO:0000256" key="2">
    <source>
        <dbReference type="ARBA" id="ARBA00006464"/>
    </source>
</evidence>
<dbReference type="AlphaFoldDB" id="A0A1H0J387"/>
<evidence type="ECO:0000256" key="7">
    <source>
        <dbReference type="SAM" id="Phobius"/>
    </source>
</evidence>
<gene>
    <name evidence="9" type="ORF">SAMN05660199_01846</name>
</gene>
<feature type="transmembrane region" description="Helical" evidence="7">
    <location>
        <begin position="279"/>
        <end position="304"/>
    </location>
</feature>
<keyword evidence="6 7" id="KW-0472">Membrane</keyword>
<evidence type="ECO:0000259" key="8">
    <source>
        <dbReference type="Pfam" id="PF02397"/>
    </source>
</evidence>
<dbReference type="STRING" id="1052260.SAMN05660199_01846"/>
<dbReference type="Gene3D" id="3.40.50.720">
    <property type="entry name" value="NAD(P)-binding Rossmann-like Domain"/>
    <property type="match status" value="1"/>
</dbReference>